<protein>
    <submittedName>
        <fullName evidence="1">Uncharacterized protein</fullName>
    </submittedName>
</protein>
<gene>
    <name evidence="1" type="ORF">DPMN_150284</name>
</gene>
<sequence>MGRGGEQNIILLHHRCRFGQKQQRAIRNRKLLHMHNKEMRVLQQPAVKNTMISHVLSSRGIKQKECMKLALIEYQF</sequence>
<dbReference type="EMBL" id="JAIWYP010000007">
    <property type="protein sequence ID" value="KAH3796715.1"/>
    <property type="molecule type" value="Genomic_DNA"/>
</dbReference>
<organism evidence="1 2">
    <name type="scientific">Dreissena polymorpha</name>
    <name type="common">Zebra mussel</name>
    <name type="synonym">Mytilus polymorpha</name>
    <dbReference type="NCBI Taxonomy" id="45954"/>
    <lineage>
        <taxon>Eukaryota</taxon>
        <taxon>Metazoa</taxon>
        <taxon>Spiralia</taxon>
        <taxon>Lophotrochozoa</taxon>
        <taxon>Mollusca</taxon>
        <taxon>Bivalvia</taxon>
        <taxon>Autobranchia</taxon>
        <taxon>Heteroconchia</taxon>
        <taxon>Euheterodonta</taxon>
        <taxon>Imparidentia</taxon>
        <taxon>Neoheterodontei</taxon>
        <taxon>Myida</taxon>
        <taxon>Dreissenoidea</taxon>
        <taxon>Dreissenidae</taxon>
        <taxon>Dreissena</taxon>
    </lineage>
</organism>
<evidence type="ECO:0000313" key="1">
    <source>
        <dbReference type="EMBL" id="KAH3796715.1"/>
    </source>
</evidence>
<dbReference type="AlphaFoldDB" id="A0A9D4J378"/>
<name>A0A9D4J378_DREPO</name>
<reference evidence="1" key="1">
    <citation type="journal article" date="2019" name="bioRxiv">
        <title>The Genome of the Zebra Mussel, Dreissena polymorpha: A Resource for Invasive Species Research.</title>
        <authorList>
            <person name="McCartney M.A."/>
            <person name="Auch B."/>
            <person name="Kono T."/>
            <person name="Mallez S."/>
            <person name="Zhang Y."/>
            <person name="Obille A."/>
            <person name="Becker A."/>
            <person name="Abrahante J.E."/>
            <person name="Garbe J."/>
            <person name="Badalamenti J.P."/>
            <person name="Herman A."/>
            <person name="Mangelson H."/>
            <person name="Liachko I."/>
            <person name="Sullivan S."/>
            <person name="Sone E.D."/>
            <person name="Koren S."/>
            <person name="Silverstein K.A.T."/>
            <person name="Beckman K.B."/>
            <person name="Gohl D.M."/>
        </authorList>
    </citation>
    <scope>NUCLEOTIDE SEQUENCE</scope>
    <source>
        <strain evidence="1">Duluth1</strain>
        <tissue evidence="1">Whole animal</tissue>
    </source>
</reference>
<reference evidence="1" key="2">
    <citation type="submission" date="2020-11" db="EMBL/GenBank/DDBJ databases">
        <authorList>
            <person name="McCartney M.A."/>
            <person name="Auch B."/>
            <person name="Kono T."/>
            <person name="Mallez S."/>
            <person name="Becker A."/>
            <person name="Gohl D.M."/>
            <person name="Silverstein K.A.T."/>
            <person name="Koren S."/>
            <person name="Bechman K.B."/>
            <person name="Herman A."/>
            <person name="Abrahante J.E."/>
            <person name="Garbe J."/>
        </authorList>
    </citation>
    <scope>NUCLEOTIDE SEQUENCE</scope>
    <source>
        <strain evidence="1">Duluth1</strain>
        <tissue evidence="1">Whole animal</tissue>
    </source>
</reference>
<proteinExistence type="predicted"/>
<dbReference type="Proteomes" id="UP000828390">
    <property type="component" value="Unassembled WGS sequence"/>
</dbReference>
<keyword evidence="2" id="KW-1185">Reference proteome</keyword>
<evidence type="ECO:0000313" key="2">
    <source>
        <dbReference type="Proteomes" id="UP000828390"/>
    </source>
</evidence>
<accession>A0A9D4J378</accession>
<comment type="caution">
    <text evidence="1">The sequence shown here is derived from an EMBL/GenBank/DDBJ whole genome shotgun (WGS) entry which is preliminary data.</text>
</comment>